<evidence type="ECO:0000313" key="7">
    <source>
        <dbReference type="Proteomes" id="UP001556040"/>
    </source>
</evidence>
<gene>
    <name evidence="6" type="primary">ytaF</name>
    <name evidence="6" type="ORF">AB1471_11835</name>
</gene>
<dbReference type="RefSeq" id="WP_367779976.1">
    <property type="nucleotide sequence ID" value="NZ_JBFMIA010000011.1"/>
</dbReference>
<organism evidence="6 7">
    <name type="scientific">Jeotgalibacillus marinus</name>
    <dbReference type="NCBI Taxonomy" id="86667"/>
    <lineage>
        <taxon>Bacteria</taxon>
        <taxon>Bacillati</taxon>
        <taxon>Bacillota</taxon>
        <taxon>Bacilli</taxon>
        <taxon>Bacillales</taxon>
        <taxon>Caryophanaceae</taxon>
        <taxon>Jeotgalibacillus</taxon>
    </lineage>
</organism>
<dbReference type="Proteomes" id="UP001556040">
    <property type="component" value="Unassembled WGS sequence"/>
</dbReference>
<comment type="caution">
    <text evidence="6">The sequence shown here is derived from an EMBL/GenBank/DDBJ whole genome shotgun (WGS) entry which is preliminary data.</text>
</comment>
<feature type="transmembrane region" description="Helical" evidence="5">
    <location>
        <begin position="136"/>
        <end position="155"/>
    </location>
</feature>
<keyword evidence="3 5" id="KW-1133">Transmembrane helix</keyword>
<dbReference type="InterPro" id="IPR003810">
    <property type="entry name" value="Mntp/YtaF"/>
</dbReference>
<feature type="transmembrane region" description="Helical" evidence="5">
    <location>
        <begin position="36"/>
        <end position="54"/>
    </location>
</feature>
<proteinExistence type="predicted"/>
<evidence type="ECO:0000256" key="3">
    <source>
        <dbReference type="ARBA" id="ARBA00022989"/>
    </source>
</evidence>
<dbReference type="PANTHER" id="PTHR35529">
    <property type="entry name" value="MANGANESE EFFLUX PUMP MNTP-RELATED"/>
    <property type="match status" value="1"/>
</dbReference>
<dbReference type="Pfam" id="PF02659">
    <property type="entry name" value="Mntp"/>
    <property type="match status" value="2"/>
</dbReference>
<dbReference type="NCBIfam" id="TIGR02840">
    <property type="entry name" value="spore_YtaF"/>
    <property type="match status" value="1"/>
</dbReference>
<keyword evidence="4 5" id="KW-0472">Membrane</keyword>
<dbReference type="PANTHER" id="PTHR35529:SF2">
    <property type="entry name" value="SPORULATION PROTEIN YTAF-RELATED"/>
    <property type="match status" value="1"/>
</dbReference>
<protein>
    <submittedName>
        <fullName evidence="6">Sporulation membrane protein YtaF</fullName>
    </submittedName>
</protein>
<evidence type="ECO:0000256" key="1">
    <source>
        <dbReference type="ARBA" id="ARBA00022475"/>
    </source>
</evidence>
<keyword evidence="1" id="KW-1003">Cell membrane</keyword>
<name>A0ABV3Q5T4_9BACL</name>
<evidence type="ECO:0000256" key="2">
    <source>
        <dbReference type="ARBA" id="ARBA00022692"/>
    </source>
</evidence>
<dbReference type="EMBL" id="JBFMIA010000011">
    <property type="protein sequence ID" value="MEW9502483.1"/>
    <property type="molecule type" value="Genomic_DNA"/>
</dbReference>
<evidence type="ECO:0000256" key="4">
    <source>
        <dbReference type="ARBA" id="ARBA00023136"/>
    </source>
</evidence>
<keyword evidence="2 5" id="KW-0812">Transmembrane</keyword>
<dbReference type="InterPro" id="IPR014205">
    <property type="entry name" value="Spore_YtaF"/>
</dbReference>
<evidence type="ECO:0000313" key="6">
    <source>
        <dbReference type="EMBL" id="MEW9502483.1"/>
    </source>
</evidence>
<reference evidence="6 7" key="1">
    <citation type="journal article" date="1979" name="Int. J. Syst. Evol. Microbiol.">
        <title>Bacillus globisporus subsp. marinus subsp. nov.</title>
        <authorList>
            <person name="Liu H."/>
        </authorList>
    </citation>
    <scope>NUCLEOTIDE SEQUENCE [LARGE SCALE GENOMIC DNA]</scope>
    <source>
        <strain evidence="6 7">DSM 1297</strain>
    </source>
</reference>
<accession>A0ABV3Q5T4</accession>
<feature type="transmembrane region" description="Helical" evidence="5">
    <location>
        <begin position="66"/>
        <end position="87"/>
    </location>
</feature>
<keyword evidence="7" id="KW-1185">Reference proteome</keyword>
<feature type="transmembrane region" description="Helical" evidence="5">
    <location>
        <begin position="161"/>
        <end position="179"/>
    </location>
</feature>
<sequence>MSASLLVLLLAFALTLDSFCAGLTYGLRKMGMPFKSIFIISILSASSVLIAMVVGQSIASFLSPTVAERIGGIILVGLGGFILYQFFRPEKEEVPYDEKVLLNLEIKSLGFVINILKRPLEADFDRSGKVTGIEAIMLGIALSLDGLGAGIGAALLGYSPLLLSASVLVLCFVFLYGGLKIGNVFSHLKWMQRLSFLPGILLILLGVLRF</sequence>
<feature type="transmembrane region" description="Helical" evidence="5">
    <location>
        <begin position="191"/>
        <end position="208"/>
    </location>
</feature>
<evidence type="ECO:0000256" key="5">
    <source>
        <dbReference type="SAM" id="Phobius"/>
    </source>
</evidence>